<organism evidence="6 7">
    <name type="scientific">Corynebacterium guangdongense</name>
    <dbReference type="NCBI Taxonomy" id="1783348"/>
    <lineage>
        <taxon>Bacteria</taxon>
        <taxon>Bacillati</taxon>
        <taxon>Actinomycetota</taxon>
        <taxon>Actinomycetes</taxon>
        <taxon>Mycobacteriales</taxon>
        <taxon>Corynebacteriaceae</taxon>
        <taxon>Corynebacterium</taxon>
    </lineage>
</organism>
<dbReference type="Proteomes" id="UP001180840">
    <property type="component" value="Unassembled WGS sequence"/>
</dbReference>
<evidence type="ECO:0000256" key="1">
    <source>
        <dbReference type="ARBA" id="ARBA00001947"/>
    </source>
</evidence>
<dbReference type="InterPro" id="IPR011650">
    <property type="entry name" value="Peptidase_M20_dimer"/>
</dbReference>
<keyword evidence="4" id="KW-0862">Zinc</keyword>
<keyword evidence="2" id="KW-0479">Metal-binding</keyword>
<dbReference type="InterPro" id="IPR002933">
    <property type="entry name" value="Peptidase_M20"/>
</dbReference>
<dbReference type="SUPFAM" id="SSF55031">
    <property type="entry name" value="Bacterial exopeptidase dimerisation domain"/>
    <property type="match status" value="1"/>
</dbReference>
<evidence type="ECO:0000256" key="3">
    <source>
        <dbReference type="ARBA" id="ARBA00022801"/>
    </source>
</evidence>
<dbReference type="PROSITE" id="PS00759">
    <property type="entry name" value="ARGE_DAPE_CPG2_2"/>
    <property type="match status" value="1"/>
</dbReference>
<proteinExistence type="predicted"/>
<protein>
    <submittedName>
        <fullName evidence="6">Succinyl-diaminopimelate desuccinylase</fullName>
        <ecNumber evidence="6">3.5.1.18</ecNumber>
    </submittedName>
</protein>
<dbReference type="GO" id="GO:0009014">
    <property type="term" value="F:succinyl-diaminopimelate desuccinylase activity"/>
    <property type="evidence" value="ECO:0007669"/>
    <property type="project" value="UniProtKB-EC"/>
</dbReference>
<evidence type="ECO:0000256" key="2">
    <source>
        <dbReference type="ARBA" id="ARBA00022723"/>
    </source>
</evidence>
<evidence type="ECO:0000259" key="5">
    <source>
        <dbReference type="Pfam" id="PF07687"/>
    </source>
</evidence>
<comment type="caution">
    <text evidence="6">The sequence shown here is derived from an EMBL/GenBank/DDBJ whole genome shotgun (WGS) entry which is preliminary data.</text>
</comment>
<evidence type="ECO:0000313" key="6">
    <source>
        <dbReference type="EMBL" id="MDR7330373.1"/>
    </source>
</evidence>
<reference evidence="6" key="1">
    <citation type="submission" date="2023-07" db="EMBL/GenBank/DDBJ databases">
        <title>Sequencing the genomes of 1000 actinobacteria strains.</title>
        <authorList>
            <person name="Klenk H.-P."/>
        </authorList>
    </citation>
    <scope>NUCLEOTIDE SEQUENCE</scope>
    <source>
        <strain evidence="6">DSM 107476</strain>
    </source>
</reference>
<dbReference type="EC" id="3.5.1.18" evidence="6"/>
<accession>A0ABU2A196</accession>
<evidence type="ECO:0000313" key="7">
    <source>
        <dbReference type="Proteomes" id="UP001180840"/>
    </source>
</evidence>
<sequence>MTELLSATIELTSRLVAIPSVTGDHHGQAAVQDTCLNYLSRHDLEVTTSREGRPWSLVRTPKEPALLFVCHTDTVPVGEVNDWTRNPHSGVADGDVIHGRGSVDMKGGLAAAVTTLADAAARDLGVALLMTADEEIGGVGAAEVASSLSLGFTPQLVVVPEATDNVYSRGHRGAAWFDVTAHGRSAHGSTPAAGINAITLLSEKVISRLGTAPLSEDEYLGSDTINLGMISGGQAPNIVPDHAELTLDCRTVNGGGALRAWLDALGPEFSVRQRFDLPALNTETVPGVMEQFPASGPATYFTDAAVIQELVGGAPTIIWGPGHPDQMHTVDEVMHVDSLAQALRNFRTVAQALG</sequence>
<evidence type="ECO:0000256" key="4">
    <source>
        <dbReference type="ARBA" id="ARBA00022833"/>
    </source>
</evidence>
<dbReference type="InterPro" id="IPR036264">
    <property type="entry name" value="Bact_exopeptidase_dim_dom"/>
</dbReference>
<dbReference type="PANTHER" id="PTHR43808:SF31">
    <property type="entry name" value="N-ACETYL-L-CITRULLINE DEACETYLASE"/>
    <property type="match status" value="1"/>
</dbReference>
<name>A0ABU2A196_9CORY</name>
<comment type="cofactor">
    <cofactor evidence="1">
        <name>Zn(2+)</name>
        <dbReference type="ChEBI" id="CHEBI:29105"/>
    </cofactor>
</comment>
<dbReference type="PANTHER" id="PTHR43808">
    <property type="entry name" value="ACETYLORNITHINE DEACETYLASE"/>
    <property type="match status" value="1"/>
</dbReference>
<dbReference type="SUPFAM" id="SSF53187">
    <property type="entry name" value="Zn-dependent exopeptidases"/>
    <property type="match status" value="1"/>
</dbReference>
<dbReference type="RefSeq" id="WP_290195999.1">
    <property type="nucleotide sequence ID" value="NZ_CP047654.1"/>
</dbReference>
<dbReference type="InterPro" id="IPR001261">
    <property type="entry name" value="ArgE/DapE_CS"/>
</dbReference>
<dbReference type="Gene3D" id="3.30.70.360">
    <property type="match status" value="1"/>
</dbReference>
<gene>
    <name evidence="6" type="ORF">J2S39_002049</name>
</gene>
<dbReference type="EMBL" id="JAVDXZ010000001">
    <property type="protein sequence ID" value="MDR7330373.1"/>
    <property type="molecule type" value="Genomic_DNA"/>
</dbReference>
<dbReference type="Gene3D" id="3.40.630.10">
    <property type="entry name" value="Zn peptidases"/>
    <property type="match status" value="1"/>
</dbReference>
<keyword evidence="7" id="KW-1185">Reference proteome</keyword>
<feature type="domain" description="Peptidase M20 dimerisation" evidence="5">
    <location>
        <begin position="170"/>
        <end position="254"/>
    </location>
</feature>
<dbReference type="InterPro" id="IPR050072">
    <property type="entry name" value="Peptidase_M20A"/>
</dbReference>
<dbReference type="Pfam" id="PF01546">
    <property type="entry name" value="Peptidase_M20"/>
    <property type="match status" value="1"/>
</dbReference>
<dbReference type="Pfam" id="PF07687">
    <property type="entry name" value="M20_dimer"/>
    <property type="match status" value="1"/>
</dbReference>
<keyword evidence="3 6" id="KW-0378">Hydrolase</keyword>